<dbReference type="EMBL" id="CM037161">
    <property type="protein sequence ID" value="KAH7853977.1"/>
    <property type="molecule type" value="Genomic_DNA"/>
</dbReference>
<protein>
    <submittedName>
        <fullName evidence="1">Uncharacterized protein</fullName>
    </submittedName>
</protein>
<comment type="caution">
    <text evidence="1">The sequence shown here is derived from an EMBL/GenBank/DDBJ whole genome shotgun (WGS) entry which is preliminary data.</text>
</comment>
<accession>A0ACB7YLC8</accession>
<name>A0ACB7YLC8_9ERIC</name>
<gene>
    <name evidence="1" type="ORF">Vadar_008781</name>
</gene>
<organism evidence="1 2">
    <name type="scientific">Vaccinium darrowii</name>
    <dbReference type="NCBI Taxonomy" id="229202"/>
    <lineage>
        <taxon>Eukaryota</taxon>
        <taxon>Viridiplantae</taxon>
        <taxon>Streptophyta</taxon>
        <taxon>Embryophyta</taxon>
        <taxon>Tracheophyta</taxon>
        <taxon>Spermatophyta</taxon>
        <taxon>Magnoliopsida</taxon>
        <taxon>eudicotyledons</taxon>
        <taxon>Gunneridae</taxon>
        <taxon>Pentapetalae</taxon>
        <taxon>asterids</taxon>
        <taxon>Ericales</taxon>
        <taxon>Ericaceae</taxon>
        <taxon>Vaccinioideae</taxon>
        <taxon>Vaccinieae</taxon>
        <taxon>Vaccinium</taxon>
    </lineage>
</organism>
<proteinExistence type="predicted"/>
<keyword evidence="2" id="KW-1185">Reference proteome</keyword>
<sequence>MSSRGRGGRGTRSSPRKAFLQPLQDPTHVLRGSQTDCRIKWTDTMTMEFLKSVAEDIEEHGRATTGLSPAACIRVANDLHGKFGIPIINVQVKNRYYALKKEWDAWVLLTEGPSLTGVRRDPETGLVTGPEHWWKDMIAPTDYVADMDYDNLDEESGDSDELASGAHVPKGSPEGLLQTPTTSKGKAVSQPQSHIGSGSGSRKRKQGGGSSDAMSDALAEHLSRVKKEPILSLPEELPNYDNVLDHPMEVATVRTKLEKDCILPRTNLRPCLADSMIIFNVRKWYEVNVKYNNGGMDPSQYNYMPTNDDQYDVTPNTFHPLYGGGASEAGNYHNYNDGTSGAKNYPYHGGVPINGSSPTLGGEGLDYKQFITDYFNGLPFHNSADASEINQVQWSDPDGTGVPNGWEGYCNHQNAFGPQYGGSGSST</sequence>
<evidence type="ECO:0000313" key="2">
    <source>
        <dbReference type="Proteomes" id="UP000828048"/>
    </source>
</evidence>
<reference evidence="1 2" key="1">
    <citation type="journal article" date="2021" name="Hortic Res">
        <title>High-quality reference genome and annotation aids understanding of berry development for evergreen blueberry (Vaccinium darrowii).</title>
        <authorList>
            <person name="Yu J."/>
            <person name="Hulse-Kemp A.M."/>
            <person name="Babiker E."/>
            <person name="Staton M."/>
        </authorList>
    </citation>
    <scope>NUCLEOTIDE SEQUENCE [LARGE SCALE GENOMIC DNA]</scope>
    <source>
        <strain evidence="2">cv. NJ 8807/NJ 8810</strain>
        <tissue evidence="1">Young leaf</tissue>
    </source>
</reference>
<dbReference type="Proteomes" id="UP000828048">
    <property type="component" value="Chromosome 11"/>
</dbReference>
<evidence type="ECO:0000313" key="1">
    <source>
        <dbReference type="EMBL" id="KAH7853977.1"/>
    </source>
</evidence>